<dbReference type="InterPro" id="IPR036962">
    <property type="entry name" value="Glyco_hydro_3_N_sf"/>
</dbReference>
<evidence type="ECO:0000256" key="2">
    <source>
        <dbReference type="SAM" id="MobiDB-lite"/>
    </source>
</evidence>
<sequence>MQNYPLKRTQLTHQHILKSFLACICCLFLFLTSCADTTTGNSPNTSSQGSQTTASKGNENSYESTLEAQRLSKVKALISGMSLDEKIGQLIIVEYFGSDYANTALPYMVGQQHVGGYLYQQINHNFEYPSNTIDGAKQFADAANKDAKIPLLIAIDQEGGVVNKLSTLFGDAPPPRTWQPPEIPTKPWRRDRKMLTTCNR</sequence>
<feature type="signal peptide" evidence="3">
    <location>
        <begin position="1"/>
        <end position="35"/>
    </location>
</feature>
<accession>A0ABQ3V5M5</accession>
<keyword evidence="3" id="KW-0732">Signal</keyword>
<dbReference type="Gene3D" id="3.20.20.300">
    <property type="entry name" value="Glycoside hydrolase, family 3, N-terminal domain"/>
    <property type="match status" value="1"/>
</dbReference>
<evidence type="ECO:0000256" key="3">
    <source>
        <dbReference type="SAM" id="SignalP"/>
    </source>
</evidence>
<feature type="chain" id="PRO_5046186877" description="Glycoside hydrolase family 3 N-terminal domain-containing protein" evidence="3">
    <location>
        <begin position="36"/>
        <end position="200"/>
    </location>
</feature>
<gene>
    <name evidence="5" type="ORF">KSB_87160</name>
</gene>
<name>A0ABQ3V5M5_9CHLR</name>
<dbReference type="EMBL" id="BNJG01000004">
    <property type="protein sequence ID" value="GHO60241.1"/>
    <property type="molecule type" value="Genomic_DNA"/>
</dbReference>
<protein>
    <recommendedName>
        <fullName evidence="4">Glycoside hydrolase family 3 N-terminal domain-containing protein</fullName>
    </recommendedName>
</protein>
<reference evidence="5 6" key="1">
    <citation type="journal article" date="2021" name="Int. J. Syst. Evol. Microbiol.">
        <title>Reticulibacter mediterranei gen. nov., sp. nov., within the new family Reticulibacteraceae fam. nov., and Ktedonospora formicarum gen. nov., sp. nov., Ktedonobacter robiniae sp. nov., Dictyobacter formicarum sp. nov. and Dictyobacter arantiisoli sp. nov., belonging to the class Ktedonobacteria.</title>
        <authorList>
            <person name="Yabe S."/>
            <person name="Zheng Y."/>
            <person name="Wang C.M."/>
            <person name="Sakai Y."/>
            <person name="Abe K."/>
            <person name="Yokota A."/>
            <person name="Donadio S."/>
            <person name="Cavaletti L."/>
            <person name="Monciardini P."/>
        </authorList>
    </citation>
    <scope>NUCLEOTIDE SEQUENCE [LARGE SCALE GENOMIC DNA]</scope>
    <source>
        <strain evidence="5 6">SOSP1-30</strain>
    </source>
</reference>
<evidence type="ECO:0000256" key="1">
    <source>
        <dbReference type="ARBA" id="ARBA00022801"/>
    </source>
</evidence>
<evidence type="ECO:0000313" key="5">
    <source>
        <dbReference type="EMBL" id="GHO60241.1"/>
    </source>
</evidence>
<dbReference type="InterPro" id="IPR001764">
    <property type="entry name" value="Glyco_hydro_3_N"/>
</dbReference>
<comment type="caution">
    <text evidence="5">The sequence shown here is derived from an EMBL/GenBank/DDBJ whole genome shotgun (WGS) entry which is preliminary data.</text>
</comment>
<evidence type="ECO:0000313" key="6">
    <source>
        <dbReference type="Proteomes" id="UP000654345"/>
    </source>
</evidence>
<dbReference type="Proteomes" id="UP000654345">
    <property type="component" value="Unassembled WGS sequence"/>
</dbReference>
<keyword evidence="1" id="KW-0378">Hydrolase</keyword>
<proteinExistence type="predicted"/>
<feature type="domain" description="Glycoside hydrolase family 3 N-terminal" evidence="4">
    <location>
        <begin position="83"/>
        <end position="174"/>
    </location>
</feature>
<dbReference type="PROSITE" id="PS51257">
    <property type="entry name" value="PROKAR_LIPOPROTEIN"/>
    <property type="match status" value="1"/>
</dbReference>
<organism evidence="5 6">
    <name type="scientific">Ktedonobacter robiniae</name>
    <dbReference type="NCBI Taxonomy" id="2778365"/>
    <lineage>
        <taxon>Bacteria</taxon>
        <taxon>Bacillati</taxon>
        <taxon>Chloroflexota</taxon>
        <taxon>Ktedonobacteria</taxon>
        <taxon>Ktedonobacterales</taxon>
        <taxon>Ktedonobacteraceae</taxon>
        <taxon>Ktedonobacter</taxon>
    </lineage>
</organism>
<keyword evidence="6" id="KW-1185">Reference proteome</keyword>
<dbReference type="SUPFAM" id="SSF51445">
    <property type="entry name" value="(Trans)glycosidases"/>
    <property type="match status" value="1"/>
</dbReference>
<evidence type="ECO:0000259" key="4">
    <source>
        <dbReference type="Pfam" id="PF00933"/>
    </source>
</evidence>
<dbReference type="InterPro" id="IPR017853">
    <property type="entry name" value="GH"/>
</dbReference>
<dbReference type="Pfam" id="PF00933">
    <property type="entry name" value="Glyco_hydro_3"/>
    <property type="match status" value="1"/>
</dbReference>
<feature type="region of interest" description="Disordered" evidence="2">
    <location>
        <begin position="39"/>
        <end position="61"/>
    </location>
</feature>